<comment type="caution">
    <text evidence="2">The sequence shown here is derived from an EMBL/GenBank/DDBJ whole genome shotgun (WGS) entry which is preliminary data.</text>
</comment>
<gene>
    <name evidence="2" type="ORF">Pma05_82420</name>
</gene>
<reference evidence="2 3" key="1">
    <citation type="submission" date="2021-01" db="EMBL/GenBank/DDBJ databases">
        <title>Whole genome shotgun sequence of Plantactinospora mayteni NBRC 109088.</title>
        <authorList>
            <person name="Komaki H."/>
            <person name="Tamura T."/>
        </authorList>
    </citation>
    <scope>NUCLEOTIDE SEQUENCE [LARGE SCALE GENOMIC DNA]</scope>
    <source>
        <strain evidence="2 3">NBRC 109088</strain>
    </source>
</reference>
<accession>A0ABQ4F455</accession>
<evidence type="ECO:0000313" key="3">
    <source>
        <dbReference type="Proteomes" id="UP000621500"/>
    </source>
</evidence>
<dbReference type="Proteomes" id="UP000621500">
    <property type="component" value="Unassembled WGS sequence"/>
</dbReference>
<name>A0ABQ4F455_9ACTN</name>
<feature type="transmembrane region" description="Helical" evidence="1">
    <location>
        <begin position="28"/>
        <end position="47"/>
    </location>
</feature>
<dbReference type="RefSeq" id="WP_203862909.1">
    <property type="nucleotide sequence ID" value="NZ_BAAAZQ010000046.1"/>
</dbReference>
<keyword evidence="1" id="KW-1133">Transmembrane helix</keyword>
<evidence type="ECO:0000256" key="1">
    <source>
        <dbReference type="SAM" id="Phobius"/>
    </source>
</evidence>
<keyword evidence="1" id="KW-0472">Membrane</keyword>
<proteinExistence type="predicted"/>
<keyword evidence="1" id="KW-0812">Transmembrane</keyword>
<dbReference type="EMBL" id="BONX01000080">
    <property type="protein sequence ID" value="GIH01670.1"/>
    <property type="molecule type" value="Genomic_DNA"/>
</dbReference>
<keyword evidence="3" id="KW-1185">Reference proteome</keyword>
<organism evidence="2 3">
    <name type="scientific">Plantactinospora mayteni</name>
    <dbReference type="NCBI Taxonomy" id="566021"/>
    <lineage>
        <taxon>Bacteria</taxon>
        <taxon>Bacillati</taxon>
        <taxon>Actinomycetota</taxon>
        <taxon>Actinomycetes</taxon>
        <taxon>Micromonosporales</taxon>
        <taxon>Micromonosporaceae</taxon>
        <taxon>Plantactinospora</taxon>
    </lineage>
</organism>
<protein>
    <submittedName>
        <fullName evidence="2">Uncharacterized protein</fullName>
    </submittedName>
</protein>
<evidence type="ECO:0000313" key="2">
    <source>
        <dbReference type="EMBL" id="GIH01670.1"/>
    </source>
</evidence>
<sequence>MLLLILMVAFATVALISFFGGDRTANCTIWIAVGAFLLVGLLLVIGAQAG</sequence>